<sequence length="67" mass="7836">MKTLRYKDDSVAAIISTPTIRIHKSWRTAFLMLCVMIKLLLLYCGYLMARTEMLQKQVTIVYTSPQH</sequence>
<keyword evidence="1" id="KW-0812">Transmembrane</keyword>
<protein>
    <submittedName>
        <fullName evidence="2">Uncharacterized protein</fullName>
    </submittedName>
</protein>
<evidence type="ECO:0000313" key="2">
    <source>
        <dbReference type="EMBL" id="SIT04266.1"/>
    </source>
</evidence>
<feature type="transmembrane region" description="Helical" evidence="1">
    <location>
        <begin position="29"/>
        <end position="49"/>
    </location>
</feature>
<dbReference type="EMBL" id="FTOR01000003">
    <property type="protein sequence ID" value="SIT04266.1"/>
    <property type="molecule type" value="Genomic_DNA"/>
</dbReference>
<dbReference type="STRING" id="477680.SAMN05421788_10391"/>
<keyword evidence="3" id="KW-1185">Reference proteome</keyword>
<dbReference type="KEGG" id="fln:FLA_3770"/>
<accession>A0A173MJT8</accession>
<evidence type="ECO:0000313" key="3">
    <source>
        <dbReference type="Proteomes" id="UP000186917"/>
    </source>
</evidence>
<dbReference type="RefSeq" id="WP_076378719.1">
    <property type="nucleotide sequence ID" value="NZ_AP017422.1"/>
</dbReference>
<gene>
    <name evidence="2" type="ORF">SAMN05421788_10391</name>
</gene>
<name>A0A173MJT8_9BACT</name>
<proteinExistence type="predicted"/>
<organism evidence="2 3">
    <name type="scientific">Filimonas lacunae</name>
    <dbReference type="NCBI Taxonomy" id="477680"/>
    <lineage>
        <taxon>Bacteria</taxon>
        <taxon>Pseudomonadati</taxon>
        <taxon>Bacteroidota</taxon>
        <taxon>Chitinophagia</taxon>
        <taxon>Chitinophagales</taxon>
        <taxon>Chitinophagaceae</taxon>
        <taxon>Filimonas</taxon>
    </lineage>
</organism>
<reference evidence="3" key="1">
    <citation type="submission" date="2017-01" db="EMBL/GenBank/DDBJ databases">
        <authorList>
            <person name="Varghese N."/>
            <person name="Submissions S."/>
        </authorList>
    </citation>
    <scope>NUCLEOTIDE SEQUENCE [LARGE SCALE GENOMIC DNA]</scope>
    <source>
        <strain evidence="3">DSM 21054</strain>
    </source>
</reference>
<dbReference type="Proteomes" id="UP000186917">
    <property type="component" value="Unassembled WGS sequence"/>
</dbReference>
<keyword evidence="1" id="KW-0472">Membrane</keyword>
<dbReference type="AlphaFoldDB" id="A0A173MJT8"/>
<evidence type="ECO:0000256" key="1">
    <source>
        <dbReference type="SAM" id="Phobius"/>
    </source>
</evidence>
<dbReference type="OrthoDB" id="952577at2"/>
<keyword evidence="1" id="KW-1133">Transmembrane helix</keyword>